<reference evidence="1" key="1">
    <citation type="submission" date="2022-07" db="EMBL/GenBank/DDBJ databases">
        <title>Genome Sequence of Phlebia brevispora.</title>
        <authorList>
            <person name="Buettner E."/>
        </authorList>
    </citation>
    <scope>NUCLEOTIDE SEQUENCE</scope>
    <source>
        <strain evidence="1">MPL23</strain>
    </source>
</reference>
<dbReference type="EMBL" id="JANHOG010000819">
    <property type="protein sequence ID" value="KAJ3551311.1"/>
    <property type="molecule type" value="Genomic_DNA"/>
</dbReference>
<evidence type="ECO:0000313" key="2">
    <source>
        <dbReference type="Proteomes" id="UP001148662"/>
    </source>
</evidence>
<evidence type="ECO:0000313" key="1">
    <source>
        <dbReference type="EMBL" id="KAJ3551311.1"/>
    </source>
</evidence>
<accession>A0ACC1T265</accession>
<name>A0ACC1T265_9APHY</name>
<dbReference type="Proteomes" id="UP001148662">
    <property type="component" value="Unassembled WGS sequence"/>
</dbReference>
<sequence>MSLSRFFYEPFYSLSDFDRLFDEAFNARTTGNGSQGQVQRRETGDRSLRPRMDIHEDAQANTVTATFELPGLKKDDVNIDVHNNILTVSGESKVDSSRDENGWAVRERRYGKFSRSVPLPQGIKGEEIKASLENGVLTVTFPKTSPEQVPKKIAIQ</sequence>
<organism evidence="1 2">
    <name type="scientific">Phlebia brevispora</name>
    <dbReference type="NCBI Taxonomy" id="194682"/>
    <lineage>
        <taxon>Eukaryota</taxon>
        <taxon>Fungi</taxon>
        <taxon>Dikarya</taxon>
        <taxon>Basidiomycota</taxon>
        <taxon>Agaricomycotina</taxon>
        <taxon>Agaricomycetes</taxon>
        <taxon>Polyporales</taxon>
        <taxon>Meruliaceae</taxon>
        <taxon>Phlebia</taxon>
    </lineage>
</organism>
<protein>
    <submittedName>
        <fullName evidence="1">Uncharacterized protein</fullName>
    </submittedName>
</protein>
<gene>
    <name evidence="1" type="ORF">NM688_g4775</name>
</gene>
<proteinExistence type="predicted"/>
<comment type="caution">
    <text evidence="1">The sequence shown here is derived from an EMBL/GenBank/DDBJ whole genome shotgun (WGS) entry which is preliminary data.</text>
</comment>
<keyword evidence="2" id="KW-1185">Reference proteome</keyword>